<dbReference type="Pfam" id="PF01614">
    <property type="entry name" value="IclR_C"/>
    <property type="match status" value="1"/>
</dbReference>
<dbReference type="SUPFAM" id="SSF55781">
    <property type="entry name" value="GAF domain-like"/>
    <property type="match status" value="1"/>
</dbReference>
<reference evidence="6 7" key="1">
    <citation type="submission" date="2015-02" db="EMBL/GenBank/DDBJ databases">
        <title>Draft genome sequences of ten Microbacterium spp. with emphasis on heavy metal contaminated environments.</title>
        <authorList>
            <person name="Corretto E."/>
        </authorList>
    </citation>
    <scope>NUCLEOTIDE SEQUENCE [LARGE SCALE GENOMIC DNA]</scope>
    <source>
        <strain evidence="6 7">BEL4b</strain>
    </source>
</reference>
<evidence type="ECO:0000259" key="5">
    <source>
        <dbReference type="PROSITE" id="PS51078"/>
    </source>
</evidence>
<gene>
    <name evidence="6" type="primary">yiaJ_1</name>
    <name evidence="6" type="ORF">RS83_00517</name>
</gene>
<dbReference type="GO" id="GO:0003677">
    <property type="term" value="F:DNA binding"/>
    <property type="evidence" value="ECO:0007669"/>
    <property type="project" value="UniProtKB-KW"/>
</dbReference>
<keyword evidence="3" id="KW-0804">Transcription</keyword>
<dbReference type="SUPFAM" id="SSF46785">
    <property type="entry name" value="Winged helix' DNA-binding domain"/>
    <property type="match status" value="1"/>
</dbReference>
<dbReference type="SMART" id="SM00346">
    <property type="entry name" value="HTH_ICLR"/>
    <property type="match status" value="1"/>
</dbReference>
<dbReference type="PATRIC" id="fig|82380.11.peg.533"/>
<evidence type="ECO:0000256" key="1">
    <source>
        <dbReference type="ARBA" id="ARBA00023015"/>
    </source>
</evidence>
<dbReference type="InterPro" id="IPR050707">
    <property type="entry name" value="HTH_MetabolicPath_Reg"/>
</dbReference>
<dbReference type="Pfam" id="PF09339">
    <property type="entry name" value="HTH_IclR"/>
    <property type="match status" value="1"/>
</dbReference>
<organism evidence="6 7">
    <name type="scientific">Microbacterium oxydans</name>
    <dbReference type="NCBI Taxonomy" id="82380"/>
    <lineage>
        <taxon>Bacteria</taxon>
        <taxon>Bacillati</taxon>
        <taxon>Actinomycetota</taxon>
        <taxon>Actinomycetes</taxon>
        <taxon>Micrococcales</taxon>
        <taxon>Microbacteriaceae</taxon>
        <taxon>Microbacterium</taxon>
    </lineage>
</organism>
<dbReference type="OrthoDB" id="8479143at2"/>
<feature type="domain" description="IclR-ED" evidence="5">
    <location>
        <begin position="70"/>
        <end position="259"/>
    </location>
</feature>
<dbReference type="GO" id="GO:0045892">
    <property type="term" value="P:negative regulation of DNA-templated transcription"/>
    <property type="evidence" value="ECO:0007669"/>
    <property type="project" value="TreeGrafter"/>
</dbReference>
<dbReference type="InterPro" id="IPR036388">
    <property type="entry name" value="WH-like_DNA-bd_sf"/>
</dbReference>
<dbReference type="InterPro" id="IPR014757">
    <property type="entry name" value="Tscrpt_reg_IclR_C"/>
</dbReference>
<protein>
    <submittedName>
        <fullName evidence="6">HTH-type transcriptional regulator YiaJ</fullName>
    </submittedName>
</protein>
<name>A0A0F0LHN5_9MICO</name>
<accession>A0A0F0LHN5</accession>
<dbReference type="InterPro" id="IPR005471">
    <property type="entry name" value="Tscrpt_reg_IclR_N"/>
</dbReference>
<dbReference type="Gene3D" id="1.10.10.10">
    <property type="entry name" value="Winged helix-like DNA-binding domain superfamily/Winged helix DNA-binding domain"/>
    <property type="match status" value="1"/>
</dbReference>
<dbReference type="PROSITE" id="PS51078">
    <property type="entry name" value="ICLR_ED"/>
    <property type="match status" value="1"/>
</dbReference>
<evidence type="ECO:0000313" key="6">
    <source>
        <dbReference type="EMBL" id="KJL31066.1"/>
    </source>
</evidence>
<evidence type="ECO:0000256" key="2">
    <source>
        <dbReference type="ARBA" id="ARBA00023125"/>
    </source>
</evidence>
<dbReference type="GO" id="GO:0003700">
    <property type="term" value="F:DNA-binding transcription factor activity"/>
    <property type="evidence" value="ECO:0007669"/>
    <property type="project" value="TreeGrafter"/>
</dbReference>
<evidence type="ECO:0000259" key="4">
    <source>
        <dbReference type="PROSITE" id="PS51077"/>
    </source>
</evidence>
<dbReference type="InterPro" id="IPR036390">
    <property type="entry name" value="WH_DNA-bd_sf"/>
</dbReference>
<dbReference type="PANTHER" id="PTHR30136">
    <property type="entry name" value="HELIX-TURN-HELIX TRANSCRIPTIONAL REGULATOR, ICLR FAMILY"/>
    <property type="match status" value="1"/>
</dbReference>
<comment type="caution">
    <text evidence="6">The sequence shown here is derived from an EMBL/GenBank/DDBJ whole genome shotgun (WGS) entry which is preliminary data.</text>
</comment>
<dbReference type="AlphaFoldDB" id="A0A0F0LHN5"/>
<evidence type="ECO:0000313" key="7">
    <source>
        <dbReference type="Proteomes" id="UP000033640"/>
    </source>
</evidence>
<keyword evidence="1" id="KW-0805">Transcription regulation</keyword>
<sequence length="262" mass="28547">MTETDQGPVGAERVLTVLMELAKAPEGLSLDELTKRVEATKPTVHRALASLTRVGLANRLERGRYVLGDEFLRLAFLHQDRRLDSARMEPLLDALTAEFGESTHYAVLDKDEVVYRAKRDPAEGAVRLTSTVGGRNPAYRTGVGKVLLAWSLDAPGAAAAWARTHELRPRTETTITDPALFVQTLEEVRAQGYAVDDQENELGVNCIALPVFLDSPLVPSGALSVSALSFRTPLPELVAGLERIRSIADAHDVRTRLQTTGS</sequence>
<proteinExistence type="predicted"/>
<dbReference type="EMBL" id="JYIW01000017">
    <property type="protein sequence ID" value="KJL31066.1"/>
    <property type="molecule type" value="Genomic_DNA"/>
</dbReference>
<dbReference type="RefSeq" id="WP_045277960.1">
    <property type="nucleotide sequence ID" value="NZ_JYIW01000017.1"/>
</dbReference>
<feature type="domain" description="HTH iclR-type" evidence="4">
    <location>
        <begin position="8"/>
        <end position="69"/>
    </location>
</feature>
<dbReference type="PROSITE" id="PS51077">
    <property type="entry name" value="HTH_ICLR"/>
    <property type="match status" value="1"/>
</dbReference>
<dbReference type="PANTHER" id="PTHR30136:SF24">
    <property type="entry name" value="HTH-TYPE TRANSCRIPTIONAL REPRESSOR ALLR"/>
    <property type="match status" value="1"/>
</dbReference>
<dbReference type="Gene3D" id="3.30.450.40">
    <property type="match status" value="1"/>
</dbReference>
<dbReference type="Proteomes" id="UP000033640">
    <property type="component" value="Unassembled WGS sequence"/>
</dbReference>
<keyword evidence="2" id="KW-0238">DNA-binding</keyword>
<dbReference type="InterPro" id="IPR029016">
    <property type="entry name" value="GAF-like_dom_sf"/>
</dbReference>
<evidence type="ECO:0000256" key="3">
    <source>
        <dbReference type="ARBA" id="ARBA00023163"/>
    </source>
</evidence>